<organism evidence="1 2">
    <name type="scientific">Alligator mississippiensis</name>
    <name type="common">American alligator</name>
    <dbReference type="NCBI Taxonomy" id="8496"/>
    <lineage>
        <taxon>Eukaryota</taxon>
        <taxon>Metazoa</taxon>
        <taxon>Chordata</taxon>
        <taxon>Craniata</taxon>
        <taxon>Vertebrata</taxon>
        <taxon>Euteleostomi</taxon>
        <taxon>Archelosauria</taxon>
        <taxon>Archosauria</taxon>
        <taxon>Crocodylia</taxon>
        <taxon>Alligatoridae</taxon>
        <taxon>Alligatorinae</taxon>
        <taxon>Alligator</taxon>
    </lineage>
</organism>
<name>A0A151NJD2_ALLMI</name>
<reference evidence="1 2" key="1">
    <citation type="journal article" date="2012" name="Genome Biol.">
        <title>Sequencing three crocodilian genomes to illuminate the evolution of archosaurs and amniotes.</title>
        <authorList>
            <person name="St John J.A."/>
            <person name="Braun E.L."/>
            <person name="Isberg S.R."/>
            <person name="Miles L.G."/>
            <person name="Chong A.Y."/>
            <person name="Gongora J."/>
            <person name="Dalzell P."/>
            <person name="Moran C."/>
            <person name="Bed'hom B."/>
            <person name="Abzhanov A."/>
            <person name="Burgess S.C."/>
            <person name="Cooksey A.M."/>
            <person name="Castoe T.A."/>
            <person name="Crawford N.G."/>
            <person name="Densmore L.D."/>
            <person name="Drew J.C."/>
            <person name="Edwards S.V."/>
            <person name="Faircloth B.C."/>
            <person name="Fujita M.K."/>
            <person name="Greenwold M.J."/>
            <person name="Hoffmann F.G."/>
            <person name="Howard J.M."/>
            <person name="Iguchi T."/>
            <person name="Janes D.E."/>
            <person name="Khan S.Y."/>
            <person name="Kohno S."/>
            <person name="de Koning A.J."/>
            <person name="Lance S.L."/>
            <person name="McCarthy F.M."/>
            <person name="McCormack J.E."/>
            <person name="Merchant M.E."/>
            <person name="Peterson D.G."/>
            <person name="Pollock D.D."/>
            <person name="Pourmand N."/>
            <person name="Raney B.J."/>
            <person name="Roessler K.A."/>
            <person name="Sanford J.R."/>
            <person name="Sawyer R.H."/>
            <person name="Schmidt C.J."/>
            <person name="Triplett E.W."/>
            <person name="Tuberville T.D."/>
            <person name="Venegas-Anaya M."/>
            <person name="Howard J.T."/>
            <person name="Jarvis E.D."/>
            <person name="Guillette L.J.Jr."/>
            <person name="Glenn T.C."/>
            <person name="Green R.E."/>
            <person name="Ray D.A."/>
        </authorList>
    </citation>
    <scope>NUCLEOTIDE SEQUENCE [LARGE SCALE GENOMIC DNA]</scope>
    <source>
        <strain evidence="1">KSC_2009_1</strain>
    </source>
</reference>
<keyword evidence="2" id="KW-1185">Reference proteome</keyword>
<comment type="caution">
    <text evidence="1">The sequence shown here is derived from an EMBL/GenBank/DDBJ whole genome shotgun (WGS) entry which is preliminary data.</text>
</comment>
<accession>A0A151NJD2</accession>
<evidence type="ECO:0000313" key="1">
    <source>
        <dbReference type="EMBL" id="KYO36907.1"/>
    </source>
</evidence>
<dbReference type="EMBL" id="AKHW03002907">
    <property type="protein sequence ID" value="KYO36907.1"/>
    <property type="molecule type" value="Genomic_DNA"/>
</dbReference>
<dbReference type="AlphaFoldDB" id="A0A151NJD2"/>
<gene>
    <name evidence="1" type="ORF">Y1Q_0020920</name>
</gene>
<dbReference type="Proteomes" id="UP000050525">
    <property type="component" value="Unassembled WGS sequence"/>
</dbReference>
<sequence length="88" mass="9623">MCSPSPEKSSSENLDQLDSAEEAAVPIQAVNFGEFCHFTAVFHLRSPAWCSVQGRPALVKDQYCVVGPPTLIIAEINEEIKARETVAF</sequence>
<evidence type="ECO:0000313" key="2">
    <source>
        <dbReference type="Proteomes" id="UP000050525"/>
    </source>
</evidence>
<proteinExistence type="predicted"/>
<protein>
    <submittedName>
        <fullName evidence="1">Uncharacterized protein</fullName>
    </submittedName>
</protein>